<dbReference type="InterPro" id="IPR002126">
    <property type="entry name" value="Cadherin-like_dom"/>
</dbReference>
<proteinExistence type="predicted"/>
<dbReference type="PANTHER" id="PTHR24028">
    <property type="entry name" value="CADHERIN-87A"/>
    <property type="match status" value="1"/>
</dbReference>
<sequence length="334" mass="37844">MDSVEQSYRLCSKAPLANAPSWTSKEYRRFLMTERGDVYLRYPNLDRETVPVYLIQGVVTDRGQPPMKTSICITVVVNDVNDCHPKFTFPALTNNTVLVKLPIHRGEPLVQLHATDYDIYENGELRFGFAEETDDTVANLFAIHPQSGLMVSKYSLQLKDLEYLAPSNSILKQAYVVKIKVTDMGTPPLISYASLRIRFQMRVDEIIDKSFPSLQEQLLLEQHQLQNNEAYPSDLFTEYTSGRAESTQSSDSTVWRSGMIFIILCVFFLVLLLILATLLLAIFTRRTLRPSTLNTHCPAGIPIVTTTSAPITFRHAPSALLVSPLHHHQNHNYQ</sequence>
<evidence type="ECO:0000259" key="7">
    <source>
        <dbReference type="PROSITE" id="PS50268"/>
    </source>
</evidence>
<evidence type="ECO:0000256" key="2">
    <source>
        <dbReference type="ARBA" id="ARBA00022692"/>
    </source>
</evidence>
<feature type="non-terminal residue" evidence="8">
    <location>
        <position position="334"/>
    </location>
</feature>
<gene>
    <name evidence="8" type="ORF">WMSIL1_LOCUS10164</name>
</gene>
<keyword evidence="3 6" id="KW-1133">Transmembrane helix</keyword>
<dbReference type="Gene3D" id="2.60.40.60">
    <property type="entry name" value="Cadherins"/>
    <property type="match status" value="2"/>
</dbReference>
<keyword evidence="2 6" id="KW-0812">Transmembrane</keyword>
<evidence type="ECO:0000256" key="1">
    <source>
        <dbReference type="ARBA" id="ARBA00004167"/>
    </source>
</evidence>
<dbReference type="SUPFAM" id="SSF49313">
    <property type="entry name" value="Cadherin-like"/>
    <property type="match status" value="2"/>
</dbReference>
<keyword evidence="6" id="KW-0472">Membrane</keyword>
<dbReference type="EMBL" id="CABIJS010000444">
    <property type="protein sequence ID" value="VUZ51926.1"/>
    <property type="molecule type" value="Genomic_DNA"/>
</dbReference>
<comment type="subcellular location">
    <subcellularLocation>
        <location evidence="1">Membrane</location>
        <topology evidence="1">Single-pass membrane protein</topology>
    </subcellularLocation>
</comment>
<keyword evidence="9" id="KW-1185">Reference proteome</keyword>
<evidence type="ECO:0000256" key="5">
    <source>
        <dbReference type="PROSITE-ProRule" id="PRU00043"/>
    </source>
</evidence>
<dbReference type="GO" id="GO:0007156">
    <property type="term" value="P:homophilic cell adhesion via plasma membrane adhesion molecules"/>
    <property type="evidence" value="ECO:0007669"/>
    <property type="project" value="InterPro"/>
</dbReference>
<feature type="domain" description="Cadherin" evidence="7">
    <location>
        <begin position="106"/>
        <end position="214"/>
    </location>
</feature>
<keyword evidence="5" id="KW-0106">Calcium</keyword>
<evidence type="ECO:0000256" key="3">
    <source>
        <dbReference type="ARBA" id="ARBA00022989"/>
    </source>
</evidence>
<dbReference type="Proteomes" id="UP000321570">
    <property type="component" value="Unassembled WGS sequence"/>
</dbReference>
<dbReference type="GO" id="GO:0005886">
    <property type="term" value="C:plasma membrane"/>
    <property type="evidence" value="ECO:0007669"/>
    <property type="project" value="TreeGrafter"/>
</dbReference>
<dbReference type="AlphaFoldDB" id="A0A564YXN9"/>
<evidence type="ECO:0000313" key="8">
    <source>
        <dbReference type="EMBL" id="VUZ51926.1"/>
    </source>
</evidence>
<dbReference type="PROSITE" id="PS50268">
    <property type="entry name" value="CADHERIN_2"/>
    <property type="match status" value="2"/>
</dbReference>
<dbReference type="SMART" id="SM00112">
    <property type="entry name" value="CA"/>
    <property type="match status" value="2"/>
</dbReference>
<protein>
    <recommendedName>
        <fullName evidence="7">Cadherin domain-containing protein</fullName>
    </recommendedName>
</protein>
<organism evidence="8 9">
    <name type="scientific">Hymenolepis diminuta</name>
    <name type="common">Rat tapeworm</name>
    <dbReference type="NCBI Taxonomy" id="6216"/>
    <lineage>
        <taxon>Eukaryota</taxon>
        <taxon>Metazoa</taxon>
        <taxon>Spiralia</taxon>
        <taxon>Lophotrochozoa</taxon>
        <taxon>Platyhelminthes</taxon>
        <taxon>Cestoda</taxon>
        <taxon>Eucestoda</taxon>
        <taxon>Cyclophyllidea</taxon>
        <taxon>Hymenolepididae</taxon>
        <taxon>Hymenolepis</taxon>
    </lineage>
</organism>
<accession>A0A564YXN9</accession>
<dbReference type="InterPro" id="IPR015919">
    <property type="entry name" value="Cadherin-like_sf"/>
</dbReference>
<feature type="domain" description="Cadherin" evidence="7">
    <location>
        <begin position="8"/>
        <end position="87"/>
    </location>
</feature>
<dbReference type="PANTHER" id="PTHR24028:SF328">
    <property type="entry name" value="CADHERIN-3"/>
    <property type="match status" value="1"/>
</dbReference>
<name>A0A564YXN9_HYMDI</name>
<evidence type="ECO:0000313" key="9">
    <source>
        <dbReference type="Proteomes" id="UP000321570"/>
    </source>
</evidence>
<reference evidence="8 9" key="1">
    <citation type="submission" date="2019-07" db="EMBL/GenBank/DDBJ databases">
        <authorList>
            <person name="Jastrzebski P J."/>
            <person name="Paukszto L."/>
            <person name="Jastrzebski P J."/>
        </authorList>
    </citation>
    <scope>NUCLEOTIDE SEQUENCE [LARGE SCALE GENOMIC DNA]</scope>
    <source>
        <strain evidence="8 9">WMS-il1</strain>
    </source>
</reference>
<evidence type="ECO:0000256" key="4">
    <source>
        <dbReference type="ARBA" id="ARBA00023180"/>
    </source>
</evidence>
<dbReference type="GO" id="GO:0005509">
    <property type="term" value="F:calcium ion binding"/>
    <property type="evidence" value="ECO:0007669"/>
    <property type="project" value="UniProtKB-UniRule"/>
</dbReference>
<keyword evidence="4" id="KW-0325">Glycoprotein</keyword>
<evidence type="ECO:0000256" key="6">
    <source>
        <dbReference type="SAM" id="Phobius"/>
    </source>
</evidence>
<dbReference type="InterPro" id="IPR050174">
    <property type="entry name" value="Protocadherin/Cadherin-CA"/>
</dbReference>
<feature type="transmembrane region" description="Helical" evidence="6">
    <location>
        <begin position="259"/>
        <end position="283"/>
    </location>
</feature>
<dbReference type="CDD" id="cd11304">
    <property type="entry name" value="Cadherin_repeat"/>
    <property type="match status" value="2"/>
</dbReference>